<comment type="similarity">
    <text evidence="2">Belongs to the bacteroidetes fimbrillin superfamily. FimA/Mfa1 family.</text>
</comment>
<dbReference type="Pfam" id="PF06321">
    <property type="entry name" value="P_gingi_FimA"/>
    <property type="match status" value="1"/>
</dbReference>
<evidence type="ECO:0000259" key="6">
    <source>
        <dbReference type="Pfam" id="PF06321"/>
    </source>
</evidence>
<comment type="caution">
    <text evidence="8">The sequence shown here is derived from an EMBL/GenBank/DDBJ whole genome shotgun (WGS) entry which is preliminary data.</text>
</comment>
<name>A0A9X2SXY6_9BACE</name>
<organism evidence="8 10">
    <name type="scientific">Bacteroides muris</name>
    <name type="common">ex Fokt et al. 2023</name>
    <dbReference type="NCBI Taxonomy" id="2937417"/>
    <lineage>
        <taxon>Bacteria</taxon>
        <taxon>Pseudomonadati</taxon>
        <taxon>Bacteroidota</taxon>
        <taxon>Bacteroidia</taxon>
        <taxon>Bacteroidales</taxon>
        <taxon>Bacteroidaceae</taxon>
        <taxon>Bacteroides</taxon>
    </lineage>
</organism>
<evidence type="ECO:0000256" key="2">
    <source>
        <dbReference type="ARBA" id="ARBA00006011"/>
    </source>
</evidence>
<dbReference type="PROSITE" id="PS51257">
    <property type="entry name" value="PROKAR_LIPOPROTEIN"/>
    <property type="match status" value="1"/>
</dbReference>
<dbReference type="InterPro" id="IPR029141">
    <property type="entry name" value="FimA_N"/>
</dbReference>
<evidence type="ECO:0000256" key="5">
    <source>
        <dbReference type="SAM" id="SignalP"/>
    </source>
</evidence>
<feature type="chain" id="PRO_5044703869" description="Major fimbrial subunit protein N-terminal domain-containing protein" evidence="5">
    <location>
        <begin position="21"/>
        <end position="415"/>
    </location>
</feature>
<evidence type="ECO:0000313" key="10">
    <source>
        <dbReference type="Proteomes" id="UP001143810"/>
    </source>
</evidence>
<comment type="subcellular location">
    <subcellularLocation>
        <location evidence="1">Fimbrium</location>
    </subcellularLocation>
</comment>
<evidence type="ECO:0000256" key="1">
    <source>
        <dbReference type="ARBA" id="ARBA00004561"/>
    </source>
</evidence>
<evidence type="ECO:0000256" key="4">
    <source>
        <dbReference type="ARBA" id="ARBA00023263"/>
    </source>
</evidence>
<sequence length="415" mass="45465">MKLNKLFMLGLVGLAFTACSNEDEIPGTGKQQDKAVIKLSLGAAKTRSLSETAANRYNKITDLEVFFYNAQGNFVEVPETVEGDADYSKTKAIANAVKELQEKNEANLELQGVPEYAAQVYIVANQPKGNKIVTTSIADSKKSVIFLRSQSGLNANDEFEFENFSGEHSTLTSMETGKISSTQDGVATANATLTPVPARIELKELRALAAPANWGGVEIASFNVKGIYLNRFCPWGRLNGENDGIAQVSNENDKEKYTKAFYAKIPYNYEGTNAERNYAFMCDEPTAAEVSSAKGNAGIWSVMPKEETNWWGYQVLPGSVPHLVLKLDVTYANGNTQEKYLTVQNYKLNEAVEGVGQANARLTEVKRGHVYRIELLTFDASNLTDVPYEGTKTVSAIIEVAAWVPVSISPDFSKN</sequence>
<evidence type="ECO:0000313" key="9">
    <source>
        <dbReference type="Proteomes" id="UP001143192"/>
    </source>
</evidence>
<dbReference type="Proteomes" id="UP001143810">
    <property type="component" value="Unassembled WGS sequence"/>
</dbReference>
<dbReference type="EMBL" id="JAMZEE010000047">
    <property type="protein sequence ID" value="MCR6509520.1"/>
    <property type="molecule type" value="Genomic_DNA"/>
</dbReference>
<keyword evidence="4" id="KW-0281">Fimbrium</keyword>
<dbReference type="GO" id="GO:0009289">
    <property type="term" value="C:pilus"/>
    <property type="evidence" value="ECO:0007669"/>
    <property type="project" value="UniProtKB-SubCell"/>
</dbReference>
<dbReference type="AlphaFoldDB" id="A0A9X2SXY6"/>
<dbReference type="RefSeq" id="WP_257930844.1">
    <property type="nucleotide sequence ID" value="NZ_JAMZED010000006.1"/>
</dbReference>
<protein>
    <recommendedName>
        <fullName evidence="6">Major fimbrial subunit protein N-terminal domain-containing protein</fullName>
    </recommendedName>
</protein>
<feature type="domain" description="Major fimbrial subunit protein N-terminal" evidence="6">
    <location>
        <begin position="35"/>
        <end position="150"/>
    </location>
</feature>
<evidence type="ECO:0000256" key="3">
    <source>
        <dbReference type="ARBA" id="ARBA00022729"/>
    </source>
</evidence>
<keyword evidence="9" id="KW-1185">Reference proteome</keyword>
<gene>
    <name evidence="8" type="ORF">M1B78_15490</name>
    <name evidence="7" type="ORF">M1B79_04125</name>
</gene>
<evidence type="ECO:0000313" key="7">
    <source>
        <dbReference type="EMBL" id="MCR6503885.1"/>
    </source>
</evidence>
<proteinExistence type="inferred from homology"/>
<reference evidence="8" key="2">
    <citation type="submission" date="2022-04" db="EMBL/GenBank/DDBJ databases">
        <authorList>
            <person name="Fokt H."/>
            <person name="Baines J."/>
        </authorList>
    </citation>
    <scope>NUCLEOTIDE SEQUENCE</scope>
    <source>
        <strain evidence="7">KH365_2</strain>
        <strain evidence="8">KH569_7</strain>
    </source>
</reference>
<accession>A0A9X2SXY6</accession>
<keyword evidence="3 5" id="KW-0732">Signal</keyword>
<dbReference type="EMBL" id="JAMZED010000006">
    <property type="protein sequence ID" value="MCR6503885.1"/>
    <property type="molecule type" value="Genomic_DNA"/>
</dbReference>
<dbReference type="Proteomes" id="UP001143192">
    <property type="component" value="Unassembled WGS sequence"/>
</dbReference>
<reference evidence="8" key="1">
    <citation type="journal article" date="2022" name="Arch. Microbiol.">
        <title>Bacteroides muris sp. nov. isolated from the cecum of wild-derived house mice.</title>
        <authorList>
            <person name="Fokt H."/>
            <person name="Unni R."/>
            <person name="Repnik U."/>
            <person name="Schmitz R.A."/>
            <person name="Bramkamp M."/>
            <person name="Baines J.F."/>
            <person name="Unterweger D."/>
        </authorList>
    </citation>
    <scope>NUCLEOTIDE SEQUENCE</scope>
    <source>
        <strain evidence="7">KH365_2</strain>
        <strain evidence="8">KH569_7</strain>
    </source>
</reference>
<evidence type="ECO:0000313" key="8">
    <source>
        <dbReference type="EMBL" id="MCR6509520.1"/>
    </source>
</evidence>
<feature type="signal peptide" evidence="5">
    <location>
        <begin position="1"/>
        <end position="20"/>
    </location>
</feature>